<feature type="domain" description="Response regulatory" evidence="2">
    <location>
        <begin position="1"/>
        <end position="53"/>
    </location>
</feature>
<dbReference type="EMBL" id="QKWP01000246">
    <property type="protein sequence ID" value="RIB23736.1"/>
    <property type="molecule type" value="Genomic_DNA"/>
</dbReference>
<evidence type="ECO:0000313" key="3">
    <source>
        <dbReference type="EMBL" id="RIB23736.1"/>
    </source>
</evidence>
<sequence>NKFNMHSVCNGHDAWLLLTSLPNLPDLILSDFMMPYMNGHKLLNKIRSNAKTR</sequence>
<dbReference type="SUPFAM" id="SSF52172">
    <property type="entry name" value="CheY-like"/>
    <property type="match status" value="1"/>
</dbReference>
<protein>
    <recommendedName>
        <fullName evidence="2">Response regulatory domain-containing protein</fullName>
    </recommendedName>
</protein>
<feature type="modified residue" description="4-aspartylphosphate" evidence="1">
    <location>
        <position position="31"/>
    </location>
</feature>
<gene>
    <name evidence="3" type="ORF">C2G38_2071996</name>
</gene>
<keyword evidence="1" id="KW-0597">Phosphoprotein</keyword>
<evidence type="ECO:0000256" key="1">
    <source>
        <dbReference type="PROSITE-ProRule" id="PRU00169"/>
    </source>
</evidence>
<dbReference type="AlphaFoldDB" id="A0A397VXJ6"/>
<dbReference type="PROSITE" id="PS50110">
    <property type="entry name" value="RESPONSE_REGULATORY"/>
    <property type="match status" value="1"/>
</dbReference>
<proteinExistence type="predicted"/>
<comment type="caution">
    <text evidence="3">The sequence shown here is derived from an EMBL/GenBank/DDBJ whole genome shotgun (WGS) entry which is preliminary data.</text>
</comment>
<dbReference type="GO" id="GO:0000160">
    <property type="term" value="P:phosphorelay signal transduction system"/>
    <property type="evidence" value="ECO:0007669"/>
    <property type="project" value="InterPro"/>
</dbReference>
<name>A0A397VXJ6_9GLOM</name>
<feature type="non-terminal residue" evidence="3">
    <location>
        <position position="1"/>
    </location>
</feature>
<evidence type="ECO:0000313" key="4">
    <source>
        <dbReference type="Proteomes" id="UP000266673"/>
    </source>
</evidence>
<keyword evidence="4" id="KW-1185">Reference proteome</keyword>
<organism evidence="3 4">
    <name type="scientific">Gigaspora rosea</name>
    <dbReference type="NCBI Taxonomy" id="44941"/>
    <lineage>
        <taxon>Eukaryota</taxon>
        <taxon>Fungi</taxon>
        <taxon>Fungi incertae sedis</taxon>
        <taxon>Mucoromycota</taxon>
        <taxon>Glomeromycotina</taxon>
        <taxon>Glomeromycetes</taxon>
        <taxon>Diversisporales</taxon>
        <taxon>Gigasporaceae</taxon>
        <taxon>Gigaspora</taxon>
    </lineage>
</organism>
<evidence type="ECO:0000259" key="2">
    <source>
        <dbReference type="PROSITE" id="PS50110"/>
    </source>
</evidence>
<dbReference type="Gene3D" id="3.40.50.2300">
    <property type="match status" value="1"/>
</dbReference>
<accession>A0A397VXJ6</accession>
<reference evidence="3 4" key="1">
    <citation type="submission" date="2018-06" db="EMBL/GenBank/DDBJ databases">
        <title>Comparative genomics reveals the genomic features of Rhizophagus irregularis, R. cerebriforme, R. diaphanum and Gigaspora rosea, and their symbiotic lifestyle signature.</title>
        <authorList>
            <person name="Morin E."/>
            <person name="San Clemente H."/>
            <person name="Chen E.C.H."/>
            <person name="De La Providencia I."/>
            <person name="Hainaut M."/>
            <person name="Kuo A."/>
            <person name="Kohler A."/>
            <person name="Murat C."/>
            <person name="Tang N."/>
            <person name="Roy S."/>
            <person name="Loubradou J."/>
            <person name="Henrissat B."/>
            <person name="Grigoriev I.V."/>
            <person name="Corradi N."/>
            <person name="Roux C."/>
            <person name="Martin F.M."/>
        </authorList>
    </citation>
    <scope>NUCLEOTIDE SEQUENCE [LARGE SCALE GENOMIC DNA]</scope>
    <source>
        <strain evidence="3 4">DAOM 194757</strain>
    </source>
</reference>
<dbReference type="InterPro" id="IPR011006">
    <property type="entry name" value="CheY-like_superfamily"/>
</dbReference>
<dbReference type="Proteomes" id="UP000266673">
    <property type="component" value="Unassembled WGS sequence"/>
</dbReference>
<dbReference type="InterPro" id="IPR001789">
    <property type="entry name" value="Sig_transdc_resp-reg_receiver"/>
</dbReference>